<dbReference type="InterPro" id="IPR050268">
    <property type="entry name" value="NADH-dep_flavin_reductase"/>
</dbReference>
<dbReference type="Gene3D" id="2.30.110.10">
    <property type="entry name" value="Electron Transport, Fmn-binding Protein, Chain A"/>
    <property type="match status" value="1"/>
</dbReference>
<organism evidence="3 4">
    <name type="scientific">Amorphotheca resinae ATCC 22711</name>
    <dbReference type="NCBI Taxonomy" id="857342"/>
    <lineage>
        <taxon>Eukaryota</taxon>
        <taxon>Fungi</taxon>
        <taxon>Dikarya</taxon>
        <taxon>Ascomycota</taxon>
        <taxon>Pezizomycotina</taxon>
        <taxon>Leotiomycetes</taxon>
        <taxon>Helotiales</taxon>
        <taxon>Amorphothecaceae</taxon>
        <taxon>Amorphotheca</taxon>
    </lineage>
</organism>
<dbReference type="STRING" id="857342.A0A2T3BAJ4"/>
<dbReference type="GO" id="GO:0042602">
    <property type="term" value="F:riboflavin reductase (NADPH) activity"/>
    <property type="evidence" value="ECO:0007669"/>
    <property type="project" value="TreeGrafter"/>
</dbReference>
<name>A0A2T3BAJ4_AMORE</name>
<keyword evidence="4" id="KW-1185">Reference proteome</keyword>
<dbReference type="Pfam" id="PF01613">
    <property type="entry name" value="Flavin_Reduct"/>
    <property type="match status" value="1"/>
</dbReference>
<evidence type="ECO:0000259" key="2">
    <source>
        <dbReference type="SMART" id="SM00903"/>
    </source>
</evidence>
<dbReference type="PANTHER" id="PTHR30466:SF1">
    <property type="entry name" value="FMN REDUCTASE (NADH) RUTF"/>
    <property type="match status" value="1"/>
</dbReference>
<dbReference type="RefSeq" id="XP_024723951.1">
    <property type="nucleotide sequence ID" value="XM_024863385.1"/>
</dbReference>
<keyword evidence="1" id="KW-0560">Oxidoreductase</keyword>
<dbReference type="GeneID" id="36571466"/>
<dbReference type="InterPro" id="IPR002563">
    <property type="entry name" value="Flavin_Rdtase-like_dom"/>
</dbReference>
<dbReference type="PANTHER" id="PTHR30466">
    <property type="entry name" value="FLAVIN REDUCTASE"/>
    <property type="match status" value="1"/>
</dbReference>
<dbReference type="GO" id="GO:0010181">
    <property type="term" value="F:FMN binding"/>
    <property type="evidence" value="ECO:0007669"/>
    <property type="project" value="InterPro"/>
</dbReference>
<evidence type="ECO:0000256" key="1">
    <source>
        <dbReference type="ARBA" id="ARBA00023002"/>
    </source>
</evidence>
<reference evidence="3 4" key="1">
    <citation type="journal article" date="2018" name="New Phytol.">
        <title>Comparative genomics and transcriptomics depict ericoid mycorrhizal fungi as versatile saprotrophs and plant mutualists.</title>
        <authorList>
            <person name="Martino E."/>
            <person name="Morin E."/>
            <person name="Grelet G.A."/>
            <person name="Kuo A."/>
            <person name="Kohler A."/>
            <person name="Daghino S."/>
            <person name="Barry K.W."/>
            <person name="Cichocki N."/>
            <person name="Clum A."/>
            <person name="Dockter R.B."/>
            <person name="Hainaut M."/>
            <person name="Kuo R.C."/>
            <person name="LaButti K."/>
            <person name="Lindahl B.D."/>
            <person name="Lindquist E.A."/>
            <person name="Lipzen A."/>
            <person name="Khouja H.R."/>
            <person name="Magnuson J."/>
            <person name="Murat C."/>
            <person name="Ohm R.A."/>
            <person name="Singer S.W."/>
            <person name="Spatafora J.W."/>
            <person name="Wang M."/>
            <person name="Veneault-Fourrey C."/>
            <person name="Henrissat B."/>
            <person name="Grigoriev I.V."/>
            <person name="Martin F.M."/>
            <person name="Perotto S."/>
        </authorList>
    </citation>
    <scope>NUCLEOTIDE SEQUENCE [LARGE SCALE GENOMIC DNA]</scope>
    <source>
        <strain evidence="3 4">ATCC 22711</strain>
    </source>
</reference>
<feature type="domain" description="Flavin reductase like" evidence="2">
    <location>
        <begin position="114"/>
        <end position="316"/>
    </location>
</feature>
<evidence type="ECO:0000313" key="3">
    <source>
        <dbReference type="EMBL" id="PSS25352.1"/>
    </source>
</evidence>
<dbReference type="SMART" id="SM00903">
    <property type="entry name" value="Flavin_Reduct"/>
    <property type="match status" value="1"/>
</dbReference>
<dbReference type="EMBL" id="KZ679007">
    <property type="protein sequence ID" value="PSS25352.1"/>
    <property type="molecule type" value="Genomic_DNA"/>
</dbReference>
<accession>A0A2T3BAJ4</accession>
<evidence type="ECO:0000313" key="4">
    <source>
        <dbReference type="Proteomes" id="UP000241818"/>
    </source>
</evidence>
<sequence length="334" mass="36497">MISSNGVWSAGRRINGESVAARGFFKLLWKWSSGGRCQDVRKRIDTQFPRTFIQRPAKSRSLILRKPQLCSSFRHQTTTSSQQVQKSYAEEEGLEAEATIPGRNAIPESLRHLMRALPSTVVVLTTSATEPNLPNTPDSPKNSPDSLYRGMTISSFTTLSLFPPLVTFNIRAPSRTLSAIEQSRCFLIHVLESSKEGAMIADSFTRGNSDQEGVSKAFNAEDGLFKVENVVVGLRNKSERSMGKDELELPKLSGKSVKRVLACALPTASEVGGDTNGLIKVGNHVMVIAKVTALFPEEEGSEAEYGLSYVDGSYRKVGEVIGIHDTKTDIDGES</sequence>
<dbReference type="SUPFAM" id="SSF50475">
    <property type="entry name" value="FMN-binding split barrel"/>
    <property type="match status" value="1"/>
</dbReference>
<protein>
    <recommendedName>
        <fullName evidence="2">Flavin reductase like domain-containing protein</fullName>
    </recommendedName>
</protein>
<dbReference type="InParanoid" id="A0A2T3BAJ4"/>
<dbReference type="OrthoDB" id="2015405at2759"/>
<gene>
    <name evidence="3" type="ORF">M430DRAFT_16071</name>
</gene>
<dbReference type="Proteomes" id="UP000241818">
    <property type="component" value="Unassembled WGS sequence"/>
</dbReference>
<dbReference type="InterPro" id="IPR012349">
    <property type="entry name" value="Split_barrel_FMN-bd"/>
</dbReference>
<proteinExistence type="predicted"/>
<dbReference type="AlphaFoldDB" id="A0A2T3BAJ4"/>